<organism evidence="3 4">
    <name type="scientific">Phytophthora palmivora</name>
    <dbReference type="NCBI Taxonomy" id="4796"/>
    <lineage>
        <taxon>Eukaryota</taxon>
        <taxon>Sar</taxon>
        <taxon>Stramenopiles</taxon>
        <taxon>Oomycota</taxon>
        <taxon>Peronosporomycetes</taxon>
        <taxon>Peronosporales</taxon>
        <taxon>Peronosporaceae</taxon>
        <taxon>Phytophthora</taxon>
    </lineage>
</organism>
<reference evidence="3 4" key="1">
    <citation type="journal article" date="2017" name="Genome Biol. Evol.">
        <title>Phytophthora megakarya and P. palmivora, closely related causal agents of cacao black pod rot, underwent increases in genome sizes and gene numbers by different mechanisms.</title>
        <authorList>
            <person name="Ali S.S."/>
            <person name="Shao J."/>
            <person name="Lary D.J."/>
            <person name="Kronmiller B."/>
            <person name="Shen D."/>
            <person name="Strem M.D."/>
            <person name="Amoako-Attah I."/>
            <person name="Akrofi A.Y."/>
            <person name="Begoude B.A."/>
            <person name="Ten Hoopen G.M."/>
            <person name="Coulibaly K."/>
            <person name="Kebe B.I."/>
            <person name="Melnick R.L."/>
            <person name="Guiltinan M.J."/>
            <person name="Tyler B.M."/>
            <person name="Meinhardt L.W."/>
            <person name="Bailey B.A."/>
        </authorList>
    </citation>
    <scope>NUCLEOTIDE SEQUENCE [LARGE SCALE GENOMIC DNA]</scope>
    <source>
        <strain evidence="4">sbr112.9</strain>
    </source>
</reference>
<dbReference type="GO" id="GO:0045945">
    <property type="term" value="P:positive regulation of transcription by RNA polymerase III"/>
    <property type="evidence" value="ECO:0007669"/>
    <property type="project" value="TreeGrafter"/>
</dbReference>
<evidence type="ECO:0000313" key="4">
    <source>
        <dbReference type="Proteomes" id="UP000237271"/>
    </source>
</evidence>
<dbReference type="GO" id="GO:0042796">
    <property type="term" value="P:snRNA transcription by RNA polymerase III"/>
    <property type="evidence" value="ECO:0007669"/>
    <property type="project" value="TreeGrafter"/>
</dbReference>
<feature type="domain" description="Little elongation complex subunit 2 C-terminal" evidence="2">
    <location>
        <begin position="390"/>
        <end position="544"/>
    </location>
</feature>
<evidence type="ECO:0000256" key="1">
    <source>
        <dbReference type="SAM" id="MobiDB-lite"/>
    </source>
</evidence>
<dbReference type="OrthoDB" id="289162at2759"/>
<gene>
    <name evidence="3" type="ORF">PHPALM_28260</name>
</gene>
<dbReference type="Pfam" id="PF10505">
    <property type="entry name" value="NARG2_C"/>
    <property type="match status" value="1"/>
</dbReference>
<dbReference type="PANTHER" id="PTHR14633">
    <property type="entry name" value="LITTLE ELONGATION COMPLEX SUBUNIT 2"/>
    <property type="match status" value="1"/>
</dbReference>
<sequence length="736" mass="82479">MDSTTFAVPGRLLTSRKRCAECPSDVDSDSFFTADAFATFSTHGDIYKSRRYGELETRRRTIVTPGNASDSSSKSSSTMNTMQQSKHLVQLLVEAIESHRIRAPEKMLELDNARRRLSGFSVAQHERYLVLQRKVFQAQQRGLPEVLSLSQDEAKQWQEMKAEVEKEQVGFCRMMTRGLAAEDVVNQAQVPSFVGSWYNSMLTQCWNDVYRLYPRWFEPCVAVKLPSDDATCDTASAVLRAEEVAARGTYCVIDITNLRAGQSLKNSPDEGGELVMDVVSPRQAISADPTSRTIDGKVQLRPGHFFVYRHISSLRPRGKYNSSTKGWGIPMKSRAIIHGSDGATKKRVYLDRPLPGSNPSSRDKVAEAGRAALLSRFETESVIEESTGGRTAYHVWQLNDSRILVRSTTHASMFSPSASTGIIPPENASQDQQKQQATTPLSVFVKPDYHSLGVEEQLTTSERCRFWLHSWLRGGSTVLVARVNPKEDTIASWRTYSPSSLIYGDASQQSLPLECFDPSSKFQWLSTLFTALGDVPVGNYLLRPHDAPGQSTFGKKRGGVEVLMATSEPGIESAEVDLYDFLPKSSEDQTQSLTISDSKVLRHSVLPSWNLRDRIPYTYQTGMYCLPFFLEGVCPTVSKGESCDHIHLRLSEQKVKTKTSVKTKRWRFENYTKVLKKAARSNFEWLDQPKLVTLNYAFCGEEKPAPATPSLADLYAPRHCRKPPAECPLPHFTLHQ</sequence>
<accession>A0A2P4XAN2</accession>
<evidence type="ECO:0000313" key="3">
    <source>
        <dbReference type="EMBL" id="POM62569.1"/>
    </source>
</evidence>
<dbReference type="AlphaFoldDB" id="A0A2P4XAN2"/>
<feature type="non-terminal residue" evidence="3">
    <location>
        <position position="736"/>
    </location>
</feature>
<dbReference type="GO" id="GO:0042795">
    <property type="term" value="P:snRNA transcription by RNA polymerase II"/>
    <property type="evidence" value="ECO:0007669"/>
    <property type="project" value="TreeGrafter"/>
</dbReference>
<protein>
    <recommendedName>
        <fullName evidence="2">Little elongation complex subunit 2 C-terminal domain-containing protein</fullName>
    </recommendedName>
</protein>
<comment type="caution">
    <text evidence="3">The sequence shown here is derived from an EMBL/GenBank/DDBJ whole genome shotgun (WGS) entry which is preliminary data.</text>
</comment>
<dbReference type="InterPro" id="IPR019535">
    <property type="entry name" value="ICE2_C"/>
</dbReference>
<dbReference type="Proteomes" id="UP000237271">
    <property type="component" value="Unassembled WGS sequence"/>
</dbReference>
<evidence type="ECO:0000259" key="2">
    <source>
        <dbReference type="Pfam" id="PF10505"/>
    </source>
</evidence>
<dbReference type="EMBL" id="NCKW01015538">
    <property type="protein sequence ID" value="POM62569.1"/>
    <property type="molecule type" value="Genomic_DNA"/>
</dbReference>
<feature type="compositionally biased region" description="Polar residues" evidence="1">
    <location>
        <begin position="427"/>
        <end position="436"/>
    </location>
</feature>
<keyword evidence="4" id="KW-1185">Reference proteome</keyword>
<feature type="region of interest" description="Disordered" evidence="1">
    <location>
        <begin position="415"/>
        <end position="436"/>
    </location>
</feature>
<dbReference type="GO" id="GO:0008023">
    <property type="term" value="C:transcription elongation factor complex"/>
    <property type="evidence" value="ECO:0007669"/>
    <property type="project" value="InterPro"/>
</dbReference>
<dbReference type="PANTHER" id="PTHR14633:SF3">
    <property type="entry name" value="LITTLE ELONGATION COMPLEX SUBUNIT 2"/>
    <property type="match status" value="1"/>
</dbReference>
<proteinExistence type="predicted"/>
<name>A0A2P4XAN2_9STRA</name>